<gene>
    <name evidence="2" type="ORF">FC26_GL001357</name>
</gene>
<keyword evidence="1" id="KW-0812">Transmembrane</keyword>
<sequence length="83" mass="9532">MSYRDQKDERASKKAILKENLGTYYHLKSISKWLTIIAVVILVLVLILAFFAGRNVIVTLLLIDSIIFIITGNITAHYKLLRR</sequence>
<accession>A0A0R2A441</accession>
<keyword evidence="1" id="KW-0472">Membrane</keyword>
<dbReference type="EMBL" id="AYYY01000021">
    <property type="protein sequence ID" value="KRM61789.1"/>
    <property type="molecule type" value="Genomic_DNA"/>
</dbReference>
<evidence type="ECO:0000313" key="3">
    <source>
        <dbReference type="Proteomes" id="UP000051733"/>
    </source>
</evidence>
<comment type="caution">
    <text evidence="2">The sequence shown here is derived from an EMBL/GenBank/DDBJ whole genome shotgun (WGS) entry which is preliminary data.</text>
</comment>
<dbReference type="Proteomes" id="UP000051733">
    <property type="component" value="Unassembled WGS sequence"/>
</dbReference>
<keyword evidence="3" id="KW-1185">Reference proteome</keyword>
<evidence type="ECO:0000313" key="2">
    <source>
        <dbReference type="EMBL" id="KRM61789.1"/>
    </source>
</evidence>
<dbReference type="PATRIC" id="fig|1423813.3.peg.1380"/>
<protein>
    <submittedName>
        <fullName evidence="2">Uncharacterized protein</fullName>
    </submittedName>
</protein>
<evidence type="ECO:0000256" key="1">
    <source>
        <dbReference type="SAM" id="Phobius"/>
    </source>
</evidence>
<reference evidence="2 3" key="1">
    <citation type="journal article" date="2015" name="Genome Announc.">
        <title>Expanding the biotechnology potential of lactobacilli through comparative genomics of 213 strains and associated genera.</title>
        <authorList>
            <person name="Sun Z."/>
            <person name="Harris H.M."/>
            <person name="McCann A."/>
            <person name="Guo C."/>
            <person name="Argimon S."/>
            <person name="Zhang W."/>
            <person name="Yang X."/>
            <person name="Jeffery I.B."/>
            <person name="Cooney J.C."/>
            <person name="Kagawa T.F."/>
            <person name="Liu W."/>
            <person name="Song Y."/>
            <person name="Salvetti E."/>
            <person name="Wrobel A."/>
            <person name="Rasinkangas P."/>
            <person name="Parkhill J."/>
            <person name="Rea M.C."/>
            <person name="O'Sullivan O."/>
            <person name="Ritari J."/>
            <person name="Douillard F.P."/>
            <person name="Paul Ross R."/>
            <person name="Yang R."/>
            <person name="Briner A.E."/>
            <person name="Felis G.E."/>
            <person name="de Vos W.M."/>
            <person name="Barrangou R."/>
            <person name="Klaenhammer T.R."/>
            <person name="Caufield P.W."/>
            <person name="Cui Y."/>
            <person name="Zhang H."/>
            <person name="O'Toole P.W."/>
        </authorList>
    </citation>
    <scope>NUCLEOTIDE SEQUENCE [LARGE SCALE GENOMIC DNA]</scope>
    <source>
        <strain evidence="2 3">DSM 20634</strain>
    </source>
</reference>
<keyword evidence="1" id="KW-1133">Transmembrane helix</keyword>
<proteinExistence type="predicted"/>
<feature type="transmembrane region" description="Helical" evidence="1">
    <location>
        <begin position="33"/>
        <end position="51"/>
    </location>
</feature>
<name>A0A0R2A441_9LACO</name>
<dbReference type="AlphaFoldDB" id="A0A0R2A441"/>
<dbReference type="RefSeq" id="WP_057778368.1">
    <property type="nucleotide sequence ID" value="NZ_AYYY01000021.1"/>
</dbReference>
<feature type="transmembrane region" description="Helical" evidence="1">
    <location>
        <begin position="57"/>
        <end position="76"/>
    </location>
</feature>
<organism evidence="2 3">
    <name type="scientific">Paucilactobacillus vaccinostercus DSM 20634</name>
    <dbReference type="NCBI Taxonomy" id="1423813"/>
    <lineage>
        <taxon>Bacteria</taxon>
        <taxon>Bacillati</taxon>
        <taxon>Bacillota</taxon>
        <taxon>Bacilli</taxon>
        <taxon>Lactobacillales</taxon>
        <taxon>Lactobacillaceae</taxon>
        <taxon>Paucilactobacillus</taxon>
    </lineage>
</organism>